<feature type="region of interest" description="Disordered" evidence="1">
    <location>
        <begin position="103"/>
        <end position="122"/>
    </location>
</feature>
<dbReference type="InterPro" id="IPR043128">
    <property type="entry name" value="Rev_trsase/Diguanyl_cyclase"/>
</dbReference>
<accession>A0A6P8D8L0</accession>
<feature type="region of interest" description="Disordered" evidence="1">
    <location>
        <begin position="297"/>
        <end position="370"/>
    </location>
</feature>
<dbReference type="Gene3D" id="2.40.70.10">
    <property type="entry name" value="Acid Proteases"/>
    <property type="match status" value="1"/>
</dbReference>
<dbReference type="OrthoDB" id="1719899at2759"/>
<dbReference type="InterPro" id="IPR043502">
    <property type="entry name" value="DNA/RNA_pol_sf"/>
</dbReference>
<evidence type="ECO:0000256" key="1">
    <source>
        <dbReference type="SAM" id="MobiDB-lite"/>
    </source>
</evidence>
<dbReference type="SUPFAM" id="SSF56672">
    <property type="entry name" value="DNA/RNA polymerases"/>
    <property type="match status" value="1"/>
</dbReference>
<feature type="compositionally biased region" description="Basic and acidic residues" evidence="1">
    <location>
        <begin position="326"/>
        <end position="354"/>
    </location>
</feature>
<proteinExistence type="predicted"/>
<dbReference type="InterPro" id="IPR005162">
    <property type="entry name" value="Retrotrans_gag_dom"/>
</dbReference>
<evidence type="ECO:0000313" key="4">
    <source>
        <dbReference type="RefSeq" id="XP_031393412.1"/>
    </source>
</evidence>
<organism evidence="3 4">
    <name type="scientific">Punica granatum</name>
    <name type="common">Pomegranate</name>
    <dbReference type="NCBI Taxonomy" id="22663"/>
    <lineage>
        <taxon>Eukaryota</taxon>
        <taxon>Viridiplantae</taxon>
        <taxon>Streptophyta</taxon>
        <taxon>Embryophyta</taxon>
        <taxon>Tracheophyta</taxon>
        <taxon>Spermatophyta</taxon>
        <taxon>Magnoliopsida</taxon>
        <taxon>eudicotyledons</taxon>
        <taxon>Gunneridae</taxon>
        <taxon>Pentapetalae</taxon>
        <taxon>rosids</taxon>
        <taxon>malvids</taxon>
        <taxon>Myrtales</taxon>
        <taxon>Lythraceae</taxon>
        <taxon>Punica</taxon>
    </lineage>
</organism>
<dbReference type="AlphaFoldDB" id="A0A6P8D8L0"/>
<evidence type="ECO:0000259" key="2">
    <source>
        <dbReference type="Pfam" id="PF03732"/>
    </source>
</evidence>
<dbReference type="Gene3D" id="3.30.70.270">
    <property type="match status" value="2"/>
</dbReference>
<dbReference type="PANTHER" id="PTHR35046">
    <property type="entry name" value="ZINC KNUCKLE (CCHC-TYPE) FAMILY PROTEIN"/>
    <property type="match status" value="1"/>
</dbReference>
<reference evidence="4" key="2">
    <citation type="submission" date="2025-08" db="UniProtKB">
        <authorList>
            <consortium name="RefSeq"/>
        </authorList>
    </citation>
    <scope>IDENTIFICATION</scope>
    <source>
        <tissue evidence="4">Leaf</tissue>
    </source>
</reference>
<protein>
    <submittedName>
        <fullName evidence="4">Uncharacterized protein LOC116205085</fullName>
    </submittedName>
</protein>
<name>A0A6P8D8L0_PUNGR</name>
<feature type="compositionally biased region" description="Low complexity" evidence="1">
    <location>
        <begin position="308"/>
        <end position="324"/>
    </location>
</feature>
<feature type="domain" description="Retrotransposon gag" evidence="2">
    <location>
        <begin position="169"/>
        <end position="268"/>
    </location>
</feature>
<gene>
    <name evidence="4" type="primary">LOC116205085</name>
</gene>
<dbReference type="RefSeq" id="XP_031393412.1">
    <property type="nucleotide sequence ID" value="XM_031537552.1"/>
</dbReference>
<dbReference type="InterPro" id="IPR021109">
    <property type="entry name" value="Peptidase_aspartic_dom_sf"/>
</dbReference>
<dbReference type="CDD" id="cd00303">
    <property type="entry name" value="retropepsin_like"/>
    <property type="match status" value="1"/>
</dbReference>
<evidence type="ECO:0000313" key="3">
    <source>
        <dbReference type="Proteomes" id="UP000515151"/>
    </source>
</evidence>
<keyword evidence="3" id="KW-1185">Reference proteome</keyword>
<feature type="compositionally biased region" description="Basic and acidic residues" evidence="1">
    <location>
        <begin position="297"/>
        <end position="306"/>
    </location>
</feature>
<dbReference type="Proteomes" id="UP000515151">
    <property type="component" value="Chromosome 1"/>
</dbReference>
<sequence length="687" mass="79801">MSFAGKGTESMTEAGSNAGQQDVTFTLKAMQQQFERLEVVFGDIPDRMDRQDQRIDQMQMERTGQCVPVPNARRLMHQPPIPQDEDYEEDDDMASVGSVKRAGGVRNKGRRHGRRDQGVRDGVDRNIGSIKMTIPPFQGRNDTDAYIEWERKVELIFDCHNYSEEKKVKLVVVEFIDYTIVWWDKLVKERRKNHERPIDTWDEMKAVMRRRFVPSYYYQDLHLKLQSLRQGTKSVEDYHKEMEMALIRANTEEDEEATIARFLCGLNRKIANVVELQHYVEIEEIVSMAMKVERQLKRGRPARQEDGSYSGSSSNWKSKWGANSRLVEKPKSNAERSISKSQGDNKERDSWEIETKEEESDSMPTHDDSSDYEYIAEGNAVVIMRALNAQIKEEERDDVQRENIFHTRYQVKDRVCSLIINGGSCVNVASKLLVDKLGLHTLKYPRPYKLQWLNESGEVKVNKQVLVSFTIGRYKDEVLCDVVLMHASHMLLGRPWQFDRQAIYDGYKNRYSFFKDGRKVTLVPLTPNQEFGDVFLEELPKGLPPVRGIEHQIDFVPGAAISNRPAYRSNSEETKEPQRQVDELLAKEHRVLQALRHEQLYANLKKCTFCMDRVVFLGFVVSSRGIKVDEDKEKAIKDWPTPKSVTKVRSFHDLTRFYRRFMRNFSTLAAPLTEIVKKDTGFKWGVE</sequence>
<dbReference type="PANTHER" id="PTHR35046:SF9">
    <property type="entry name" value="RNA-DIRECTED DNA POLYMERASE"/>
    <property type="match status" value="1"/>
</dbReference>
<dbReference type="Pfam" id="PF03732">
    <property type="entry name" value="Retrotrans_gag"/>
    <property type="match status" value="1"/>
</dbReference>
<reference evidence="3" key="1">
    <citation type="journal article" date="2020" name="Plant Biotechnol. J.">
        <title>The pomegranate (Punica granatum L.) draft genome dissects genetic divergence between soft- and hard-seeded cultivars.</title>
        <authorList>
            <person name="Luo X."/>
            <person name="Li H."/>
            <person name="Wu Z."/>
            <person name="Yao W."/>
            <person name="Zhao P."/>
            <person name="Cao D."/>
            <person name="Yu H."/>
            <person name="Li K."/>
            <person name="Poudel K."/>
            <person name="Zhao D."/>
            <person name="Zhang F."/>
            <person name="Xia X."/>
            <person name="Chen L."/>
            <person name="Wang Q."/>
            <person name="Jing D."/>
            <person name="Cao S."/>
        </authorList>
    </citation>
    <scope>NUCLEOTIDE SEQUENCE [LARGE SCALE GENOMIC DNA]</scope>
    <source>
        <strain evidence="3">cv. Tunisia</strain>
    </source>
</reference>
<dbReference type="GeneID" id="116205085"/>